<dbReference type="RefSeq" id="WP_138248124.1">
    <property type="nucleotide sequence ID" value="NZ_AP022616.1"/>
</dbReference>
<name>A0A7I7ZPG9_9MYCO</name>
<evidence type="ECO:0000313" key="2">
    <source>
        <dbReference type="Proteomes" id="UP000309984"/>
    </source>
</evidence>
<comment type="caution">
    <text evidence="1">The sequence shown here is derived from an EMBL/GenBank/DDBJ whole genome shotgun (WGS) entry which is preliminary data.</text>
</comment>
<reference evidence="1 2" key="1">
    <citation type="submission" date="2018-01" db="EMBL/GenBank/DDBJ databases">
        <title>Comparative genomics of Mycobacterium mucogenicum and Mycobacterium neoaurum clade members emphasizing tRNA and non-coding RNA.</title>
        <authorList>
            <person name="Behra P.R.K."/>
            <person name="Pettersson B.M.F."/>
            <person name="Das S."/>
            <person name="Dasgupta S."/>
            <person name="Kirsebom L.A."/>
        </authorList>
    </citation>
    <scope>NUCLEOTIDE SEQUENCE [LARGE SCALE GENOMIC DNA]</scope>
    <source>
        <strain evidence="1 2">DSM 45104</strain>
    </source>
</reference>
<dbReference type="Proteomes" id="UP000309984">
    <property type="component" value="Unassembled WGS sequence"/>
</dbReference>
<dbReference type="EMBL" id="POTM01000014">
    <property type="protein sequence ID" value="TLH72867.1"/>
    <property type="molecule type" value="Genomic_DNA"/>
</dbReference>
<sequence length="148" mass="16110">MTAVVVLAAAACASDQLEKAKEIPKDQANQQINATFVHARVPASFTPLAATVSTTTWGSEARTVKAAFTVQRPDFDRFMLTISIQGEPTWMEDSSSNCPPDSGERPAQVAYVPPAPVLKDWYGRGIFQRCIAIESWTIASTEFSDTAR</sequence>
<proteinExistence type="predicted"/>
<keyword evidence="2" id="KW-1185">Reference proteome</keyword>
<organism evidence="1 2">
    <name type="scientific">Mycolicibacterium phocaicum</name>
    <dbReference type="NCBI Taxonomy" id="319706"/>
    <lineage>
        <taxon>Bacteria</taxon>
        <taxon>Bacillati</taxon>
        <taxon>Actinomycetota</taxon>
        <taxon>Actinomycetes</taxon>
        <taxon>Mycobacteriales</taxon>
        <taxon>Mycobacteriaceae</taxon>
        <taxon>Mycolicibacterium</taxon>
    </lineage>
</organism>
<evidence type="ECO:0000313" key="1">
    <source>
        <dbReference type="EMBL" id="TLH72867.1"/>
    </source>
</evidence>
<accession>A0A7I7ZPG9</accession>
<dbReference type="AlphaFoldDB" id="A0A7I7ZPG9"/>
<protein>
    <submittedName>
        <fullName evidence="1">Uncharacterized protein</fullName>
    </submittedName>
</protein>
<gene>
    <name evidence="1" type="ORF">C1S79_04685</name>
</gene>